<name>A0AAV4B3D9_9GAST</name>
<dbReference type="EMBL" id="BLXT01004603">
    <property type="protein sequence ID" value="GFO15145.1"/>
    <property type="molecule type" value="Genomic_DNA"/>
</dbReference>
<evidence type="ECO:0000313" key="2">
    <source>
        <dbReference type="Proteomes" id="UP000735302"/>
    </source>
</evidence>
<proteinExistence type="predicted"/>
<dbReference type="AlphaFoldDB" id="A0AAV4B3D9"/>
<gene>
    <name evidence="1" type="ORF">PoB_004165000</name>
</gene>
<dbReference type="Proteomes" id="UP000735302">
    <property type="component" value="Unassembled WGS sequence"/>
</dbReference>
<evidence type="ECO:0000313" key="1">
    <source>
        <dbReference type="EMBL" id="GFO15145.1"/>
    </source>
</evidence>
<accession>A0AAV4B3D9</accession>
<keyword evidence="2" id="KW-1185">Reference proteome</keyword>
<organism evidence="1 2">
    <name type="scientific">Plakobranchus ocellatus</name>
    <dbReference type="NCBI Taxonomy" id="259542"/>
    <lineage>
        <taxon>Eukaryota</taxon>
        <taxon>Metazoa</taxon>
        <taxon>Spiralia</taxon>
        <taxon>Lophotrochozoa</taxon>
        <taxon>Mollusca</taxon>
        <taxon>Gastropoda</taxon>
        <taxon>Heterobranchia</taxon>
        <taxon>Euthyneura</taxon>
        <taxon>Panpulmonata</taxon>
        <taxon>Sacoglossa</taxon>
        <taxon>Placobranchoidea</taxon>
        <taxon>Plakobranchidae</taxon>
        <taxon>Plakobranchus</taxon>
    </lineage>
</organism>
<reference evidence="1 2" key="1">
    <citation type="journal article" date="2021" name="Elife">
        <title>Chloroplast acquisition without the gene transfer in kleptoplastic sea slugs, Plakobranchus ocellatus.</title>
        <authorList>
            <person name="Maeda T."/>
            <person name="Takahashi S."/>
            <person name="Yoshida T."/>
            <person name="Shimamura S."/>
            <person name="Takaki Y."/>
            <person name="Nagai Y."/>
            <person name="Toyoda A."/>
            <person name="Suzuki Y."/>
            <person name="Arimoto A."/>
            <person name="Ishii H."/>
            <person name="Satoh N."/>
            <person name="Nishiyama T."/>
            <person name="Hasebe M."/>
            <person name="Maruyama T."/>
            <person name="Minagawa J."/>
            <person name="Obokata J."/>
            <person name="Shigenobu S."/>
        </authorList>
    </citation>
    <scope>NUCLEOTIDE SEQUENCE [LARGE SCALE GENOMIC DNA]</scope>
</reference>
<sequence>MKTAKINLNTIDNLHVQCPPPWEEHTVNIDISPTKQKKEDTSEVAYQKGIFRIKEKFSNHYADFTDGSKLEEKVAAAAYFPERPDCSKATRLREGASVFSADLEGIAWHAELVFRQ</sequence>
<protein>
    <submittedName>
        <fullName evidence="1">Gag-Pol polyprotein</fullName>
    </submittedName>
</protein>
<comment type="caution">
    <text evidence="1">The sequence shown here is derived from an EMBL/GenBank/DDBJ whole genome shotgun (WGS) entry which is preliminary data.</text>
</comment>